<feature type="domain" description="AB hydrolase-1" evidence="2">
    <location>
        <begin position="80"/>
        <end position="301"/>
    </location>
</feature>
<gene>
    <name evidence="3" type="ORF">SAMN05444280_10777</name>
</gene>
<protein>
    <submittedName>
        <fullName evidence="3">Esterase/lipase</fullName>
    </submittedName>
</protein>
<dbReference type="SUPFAM" id="SSF53474">
    <property type="entry name" value="alpha/beta-Hydrolases"/>
    <property type="match status" value="1"/>
</dbReference>
<dbReference type="PANTHER" id="PTHR43798">
    <property type="entry name" value="MONOACYLGLYCEROL LIPASE"/>
    <property type="match status" value="1"/>
</dbReference>
<dbReference type="RefSeq" id="WP_073167324.1">
    <property type="nucleotide sequence ID" value="NZ_FQZE01000007.1"/>
</dbReference>
<keyword evidence="4" id="KW-1185">Reference proteome</keyword>
<dbReference type="Proteomes" id="UP000184050">
    <property type="component" value="Unassembled WGS sequence"/>
</dbReference>
<dbReference type="EMBL" id="FQZE01000007">
    <property type="protein sequence ID" value="SHI87544.1"/>
    <property type="molecule type" value="Genomic_DNA"/>
</dbReference>
<dbReference type="PANTHER" id="PTHR43798:SF31">
    <property type="entry name" value="AB HYDROLASE SUPERFAMILY PROTEIN YCLE"/>
    <property type="match status" value="1"/>
</dbReference>
<accession>A0A1M6EQ03</accession>
<dbReference type="InterPro" id="IPR000073">
    <property type="entry name" value="AB_hydrolase_1"/>
</dbReference>
<dbReference type="GO" id="GO:0016020">
    <property type="term" value="C:membrane"/>
    <property type="evidence" value="ECO:0007669"/>
    <property type="project" value="TreeGrafter"/>
</dbReference>
<dbReference type="Pfam" id="PF12697">
    <property type="entry name" value="Abhydrolase_6"/>
    <property type="match status" value="1"/>
</dbReference>
<keyword evidence="1" id="KW-0378">Hydrolase</keyword>
<dbReference type="OrthoDB" id="5416147at2"/>
<sequence length="335" mass="38041">MKKLKRFLLILVVVLIAGYLLGPKPPQPELNKNLPSVAASIRNIEEYIAEKEAELPVRPDNESRIVWANDSVRERTDYSVLYLHGFSASWYEGFPANVEFARHFGANAYFPRLASHGLDTEDPLIDMTPDRLWESAKEALMIARSLGKKVVIMSTSTGGTLALELAAEFPEYVDGLVLYSPNIRINNNTAFMLSKPWGLQIARSVYDGKYRVTSQDSTSKECQYWYCKYRLEALVYLQQLVEETMVDETYERVTAPVFLGYYYKDDDSQDEVVKVSAMLNMFEKLGTPEDRKVKMAFPNAGEHVIACELTSGSVDEVVRETIKFGEEILRMEPAN</sequence>
<evidence type="ECO:0000313" key="3">
    <source>
        <dbReference type="EMBL" id="SHI87544.1"/>
    </source>
</evidence>
<dbReference type="InterPro" id="IPR029058">
    <property type="entry name" value="AB_hydrolase_fold"/>
</dbReference>
<dbReference type="InterPro" id="IPR050266">
    <property type="entry name" value="AB_hydrolase_sf"/>
</dbReference>
<dbReference type="AlphaFoldDB" id="A0A1M6EQ03"/>
<reference evidence="3 4" key="1">
    <citation type="submission" date="2016-11" db="EMBL/GenBank/DDBJ databases">
        <authorList>
            <person name="Jaros S."/>
            <person name="Januszkiewicz K."/>
            <person name="Wedrychowicz H."/>
        </authorList>
    </citation>
    <scope>NUCLEOTIDE SEQUENCE [LARGE SCALE GENOMIC DNA]</scope>
    <source>
        <strain evidence="3 4">DSM 27063</strain>
    </source>
</reference>
<dbReference type="GO" id="GO:0016787">
    <property type="term" value="F:hydrolase activity"/>
    <property type="evidence" value="ECO:0007669"/>
    <property type="project" value="UniProtKB-KW"/>
</dbReference>
<dbReference type="Gene3D" id="3.40.50.1820">
    <property type="entry name" value="alpha/beta hydrolase"/>
    <property type="match status" value="1"/>
</dbReference>
<dbReference type="STRING" id="1168035.SAMN05444280_10777"/>
<evidence type="ECO:0000259" key="2">
    <source>
        <dbReference type="Pfam" id="PF12697"/>
    </source>
</evidence>
<evidence type="ECO:0000256" key="1">
    <source>
        <dbReference type="ARBA" id="ARBA00022801"/>
    </source>
</evidence>
<name>A0A1M6EQ03_9BACT</name>
<proteinExistence type="predicted"/>
<evidence type="ECO:0000313" key="4">
    <source>
        <dbReference type="Proteomes" id="UP000184050"/>
    </source>
</evidence>
<organism evidence="3 4">
    <name type="scientific">Tangfeifania diversioriginum</name>
    <dbReference type="NCBI Taxonomy" id="1168035"/>
    <lineage>
        <taxon>Bacteria</taxon>
        <taxon>Pseudomonadati</taxon>
        <taxon>Bacteroidota</taxon>
        <taxon>Bacteroidia</taxon>
        <taxon>Marinilabiliales</taxon>
        <taxon>Prolixibacteraceae</taxon>
        <taxon>Tangfeifania</taxon>
    </lineage>
</organism>